<dbReference type="Gene3D" id="3.40.1390.10">
    <property type="entry name" value="MurE/MurF, N-terminal domain"/>
    <property type="match status" value="1"/>
</dbReference>
<feature type="domain" description="Mannose-1-phosphate guanyltransferase C-terminal" evidence="9">
    <location>
        <begin position="104"/>
        <end position="181"/>
    </location>
</feature>
<gene>
    <name evidence="7 10" type="primary">lpxD</name>
    <name evidence="10" type="ORF">EPV75_07035</name>
</gene>
<evidence type="ECO:0000313" key="10">
    <source>
        <dbReference type="EMBL" id="QAB15432.1"/>
    </source>
</evidence>
<dbReference type="GO" id="GO:0016410">
    <property type="term" value="F:N-acyltransferase activity"/>
    <property type="evidence" value="ECO:0007669"/>
    <property type="project" value="InterPro"/>
</dbReference>
<keyword evidence="2 7" id="KW-0441">Lipid A biosynthesis</keyword>
<organism evidence="10 11">
    <name type="scientific">Hydrogenovibrio thermophilus</name>
    <dbReference type="NCBI Taxonomy" id="265883"/>
    <lineage>
        <taxon>Bacteria</taxon>
        <taxon>Pseudomonadati</taxon>
        <taxon>Pseudomonadota</taxon>
        <taxon>Gammaproteobacteria</taxon>
        <taxon>Thiotrichales</taxon>
        <taxon>Piscirickettsiaceae</taxon>
        <taxon>Hydrogenovibrio</taxon>
    </lineage>
</organism>
<dbReference type="RefSeq" id="WP_128384918.1">
    <property type="nucleotide sequence ID" value="NZ_CP035033.1"/>
</dbReference>
<dbReference type="Proteomes" id="UP000285478">
    <property type="component" value="Chromosome"/>
</dbReference>
<comment type="pathway">
    <text evidence="7">Bacterial outer membrane biogenesis; LPS lipid A biosynthesis.</text>
</comment>
<evidence type="ECO:0000256" key="1">
    <source>
        <dbReference type="ARBA" id="ARBA00022516"/>
    </source>
</evidence>
<evidence type="ECO:0000256" key="3">
    <source>
        <dbReference type="ARBA" id="ARBA00022679"/>
    </source>
</evidence>
<reference evidence="10 11" key="1">
    <citation type="journal article" date="2018" name="Environ. Microbiol.">
        <title>Genomes of ubiquitous marine and hypersaline Hydrogenovibrio, Thiomicrorhabdus and Thiomicrospira spp. encode a diversity of mechanisms to sustain chemolithoautotrophy in heterogeneous environments.</title>
        <authorList>
            <person name="Scott K.M."/>
            <person name="Williams J."/>
            <person name="Porter C.M.B."/>
            <person name="Russel S."/>
            <person name="Harmer T.L."/>
            <person name="Paul J.H."/>
            <person name="Antonen K.M."/>
            <person name="Bridges M.K."/>
            <person name="Camper G.J."/>
            <person name="Campla C.K."/>
            <person name="Casella L.G."/>
            <person name="Chase E."/>
            <person name="Conrad J.W."/>
            <person name="Cruz M.C."/>
            <person name="Dunlap D.S."/>
            <person name="Duran L."/>
            <person name="Fahsbender E.M."/>
            <person name="Goldsmith D.B."/>
            <person name="Keeley R.F."/>
            <person name="Kondoff M.R."/>
            <person name="Kussy B.I."/>
            <person name="Lane M.K."/>
            <person name="Lawler S."/>
            <person name="Leigh B.A."/>
            <person name="Lewis C."/>
            <person name="Lostal L.M."/>
            <person name="Marking D."/>
            <person name="Mancera P.A."/>
            <person name="McClenthan E.C."/>
            <person name="McIntyre E.A."/>
            <person name="Mine J.A."/>
            <person name="Modi S."/>
            <person name="Moore B.D."/>
            <person name="Morgan W.A."/>
            <person name="Nelson K.M."/>
            <person name="Nguyen K.N."/>
            <person name="Ogburn N."/>
            <person name="Parrino D.G."/>
            <person name="Pedapudi A.D."/>
            <person name="Pelham R.P."/>
            <person name="Preece A.M."/>
            <person name="Rampersad E.A."/>
            <person name="Richardson J.C."/>
            <person name="Rodgers C.M."/>
            <person name="Schaffer B.L."/>
            <person name="Sheridan N.E."/>
            <person name="Solone M.R."/>
            <person name="Staley Z.R."/>
            <person name="Tabuchi M."/>
            <person name="Waide R.J."/>
            <person name="Wanjugi P.W."/>
            <person name="Young S."/>
            <person name="Clum A."/>
            <person name="Daum C."/>
            <person name="Huntemann M."/>
            <person name="Ivanova N."/>
            <person name="Kyrpides N."/>
            <person name="Mikhailova N."/>
            <person name="Palaniappan K."/>
            <person name="Pillay M."/>
            <person name="Reddy T.B.K."/>
            <person name="Shapiro N."/>
            <person name="Stamatis D."/>
            <person name="Varghese N."/>
            <person name="Woyke T."/>
            <person name="Boden R."/>
            <person name="Freyermuth S.K."/>
            <person name="Kerfeld C.A."/>
        </authorList>
    </citation>
    <scope>NUCLEOTIDE SEQUENCE [LARGE SCALE GENOMIC DNA]</scope>
    <source>
        <strain evidence="10 11">JR-2</strain>
    </source>
</reference>
<dbReference type="UniPathway" id="UPA00973"/>
<keyword evidence="4 7" id="KW-0677">Repeat</keyword>
<dbReference type="InterPro" id="IPR020573">
    <property type="entry name" value="UDP_GlcNAc_AcTrfase_non-rep"/>
</dbReference>
<dbReference type="EC" id="2.3.1.191" evidence="7"/>
<proteinExistence type="inferred from homology"/>
<evidence type="ECO:0000256" key="6">
    <source>
        <dbReference type="ARBA" id="ARBA00023315"/>
    </source>
</evidence>
<dbReference type="EMBL" id="CP035033">
    <property type="protein sequence ID" value="QAB15432.1"/>
    <property type="molecule type" value="Genomic_DNA"/>
</dbReference>
<keyword evidence="5 7" id="KW-0443">Lipid metabolism</keyword>
<comment type="similarity">
    <text evidence="7">Belongs to the transferase hexapeptide repeat family. LpxD subfamily.</text>
</comment>
<evidence type="ECO:0000256" key="4">
    <source>
        <dbReference type="ARBA" id="ARBA00022737"/>
    </source>
</evidence>
<keyword evidence="11" id="KW-1185">Reference proteome</keyword>
<dbReference type="InterPro" id="IPR007691">
    <property type="entry name" value="LpxD"/>
</dbReference>
<feature type="domain" description="UDP-3-O-[3-hydroxymyristoyl] glucosamine N-acyltransferase non-repeat region" evidence="8">
    <location>
        <begin position="25"/>
        <end position="91"/>
    </location>
</feature>
<dbReference type="InterPro" id="IPR056729">
    <property type="entry name" value="GMPPB_C"/>
</dbReference>
<dbReference type="NCBIfam" id="TIGR01853">
    <property type="entry name" value="lipid_A_lpxD"/>
    <property type="match status" value="1"/>
</dbReference>
<comment type="catalytic activity">
    <reaction evidence="7">
        <text>a UDP-3-O-[(3R)-3-hydroxyacyl]-alpha-D-glucosamine + a (3R)-hydroxyacyl-[ACP] = a UDP-2-N,3-O-bis[(3R)-3-hydroxyacyl]-alpha-D-glucosamine + holo-[ACP] + H(+)</text>
        <dbReference type="Rhea" id="RHEA:53836"/>
        <dbReference type="Rhea" id="RHEA-COMP:9685"/>
        <dbReference type="Rhea" id="RHEA-COMP:9945"/>
        <dbReference type="ChEBI" id="CHEBI:15378"/>
        <dbReference type="ChEBI" id="CHEBI:64479"/>
        <dbReference type="ChEBI" id="CHEBI:78827"/>
        <dbReference type="ChEBI" id="CHEBI:137740"/>
        <dbReference type="ChEBI" id="CHEBI:137748"/>
        <dbReference type="EC" id="2.3.1.191"/>
    </reaction>
</comment>
<dbReference type="Pfam" id="PF25087">
    <property type="entry name" value="GMPPB_C"/>
    <property type="match status" value="1"/>
</dbReference>
<dbReference type="NCBIfam" id="NF002060">
    <property type="entry name" value="PRK00892.1"/>
    <property type="match status" value="1"/>
</dbReference>
<dbReference type="AlphaFoldDB" id="A0A410H3D1"/>
<accession>A0A410H3D1</accession>
<dbReference type="SUPFAM" id="SSF51161">
    <property type="entry name" value="Trimeric LpxA-like enzymes"/>
    <property type="match status" value="1"/>
</dbReference>
<protein>
    <recommendedName>
        <fullName evidence="7">UDP-3-O-acylglucosamine N-acyltransferase</fullName>
        <ecNumber evidence="7">2.3.1.191</ecNumber>
    </recommendedName>
</protein>
<dbReference type="InterPro" id="IPR011004">
    <property type="entry name" value="Trimer_LpxA-like_sf"/>
</dbReference>
<evidence type="ECO:0000259" key="9">
    <source>
        <dbReference type="Pfam" id="PF25087"/>
    </source>
</evidence>
<dbReference type="KEGG" id="htr:EPV75_07035"/>
<evidence type="ECO:0000256" key="7">
    <source>
        <dbReference type="HAMAP-Rule" id="MF_00523"/>
    </source>
</evidence>
<evidence type="ECO:0000256" key="2">
    <source>
        <dbReference type="ARBA" id="ARBA00022556"/>
    </source>
</evidence>
<dbReference type="Gene3D" id="1.20.5.170">
    <property type="match status" value="1"/>
</dbReference>
<dbReference type="PANTHER" id="PTHR43378:SF2">
    <property type="entry name" value="UDP-3-O-ACYLGLUCOSAMINE N-ACYLTRANSFERASE 1, MITOCHONDRIAL-RELATED"/>
    <property type="match status" value="1"/>
</dbReference>
<dbReference type="PANTHER" id="PTHR43378">
    <property type="entry name" value="UDP-3-O-ACYLGLUCOSAMINE N-ACYLTRANSFERASE"/>
    <property type="match status" value="1"/>
</dbReference>
<dbReference type="HAMAP" id="MF_00523">
    <property type="entry name" value="LpxD"/>
    <property type="match status" value="1"/>
</dbReference>
<keyword evidence="1 7" id="KW-0444">Lipid biosynthesis</keyword>
<comment type="function">
    <text evidence="7">Catalyzes the N-acylation of UDP-3-O-acylglucosamine using 3-hydroxyacyl-ACP as the acyl donor. Is involved in the biosynthesis of lipid A, a phosphorylated glycolipid that anchors the lipopolysaccharide to the outer membrane of the cell.</text>
</comment>
<evidence type="ECO:0000259" key="8">
    <source>
        <dbReference type="Pfam" id="PF04613"/>
    </source>
</evidence>
<dbReference type="GO" id="GO:0009245">
    <property type="term" value="P:lipid A biosynthetic process"/>
    <property type="evidence" value="ECO:0007669"/>
    <property type="project" value="UniProtKB-UniRule"/>
</dbReference>
<comment type="subunit">
    <text evidence="7">Homotrimer.</text>
</comment>
<name>A0A410H3D1_9GAMM</name>
<dbReference type="CDD" id="cd03352">
    <property type="entry name" value="LbH_LpxD"/>
    <property type="match status" value="1"/>
</dbReference>
<dbReference type="GO" id="GO:0016020">
    <property type="term" value="C:membrane"/>
    <property type="evidence" value="ECO:0007669"/>
    <property type="project" value="GOC"/>
</dbReference>
<dbReference type="Pfam" id="PF04613">
    <property type="entry name" value="LpxD"/>
    <property type="match status" value="1"/>
</dbReference>
<evidence type="ECO:0000313" key="11">
    <source>
        <dbReference type="Proteomes" id="UP000285478"/>
    </source>
</evidence>
<dbReference type="GO" id="GO:0103118">
    <property type="term" value="F:UDP-3-O-[(3R)-3-hydroxyacyl]-glucosamine N-acyltransferase activity"/>
    <property type="evidence" value="ECO:0007669"/>
    <property type="project" value="UniProtKB-EC"/>
</dbReference>
<keyword evidence="3 7" id="KW-0808">Transferase</keyword>
<keyword evidence="6 7" id="KW-0012">Acyltransferase</keyword>
<dbReference type="Gene3D" id="2.160.10.10">
    <property type="entry name" value="Hexapeptide repeat proteins"/>
    <property type="match status" value="1"/>
</dbReference>
<feature type="active site" description="Proton acceptor" evidence="7">
    <location>
        <position position="240"/>
    </location>
</feature>
<evidence type="ECO:0000256" key="5">
    <source>
        <dbReference type="ARBA" id="ARBA00023098"/>
    </source>
</evidence>
<sequence>MKLQTILEHLEKQGIDVEFLGDSSHQVSQVSGLSEASPEHISFLSDTKRMGELEASQAGAVILKPEHRDITSTNRLLVSNPYYVYALTAQLLNPLNLEPGIHRKAVIDPSATIGESVSIGPNAVIGANVSIGDGVSIGAGTVIESGAQIGHRSYLAPNVTVMHDCVIGDDVRMESGCVIGGEGFGFANEKGEWHHIPQIGRVVIGDRVYIGNNSTINRGAINDTVIESNCIIDCLVQIGHNVKLGYGTAIASQAGIAGSTEIGQYCVLAGQAGVTGHVTIADQSHFGAKSGVTGHIREAGSYSGFPAVPTAEWQRTMVRMKGLTKMAQKVKRLESELEEIKSQLENN</sequence>